<evidence type="ECO:0000313" key="3">
    <source>
        <dbReference type="Proteomes" id="UP001213979"/>
    </source>
</evidence>
<dbReference type="InterPro" id="IPR005562">
    <property type="entry name" value="SpoVA"/>
</dbReference>
<keyword evidence="1" id="KW-1133">Transmembrane helix</keyword>
<organism evidence="2 3">
    <name type="scientific">Anoxybacteroides rupiense</name>
    <dbReference type="NCBI Taxonomy" id="311460"/>
    <lineage>
        <taxon>Bacteria</taxon>
        <taxon>Bacillati</taxon>
        <taxon>Bacillota</taxon>
        <taxon>Bacilli</taxon>
        <taxon>Bacillales</taxon>
        <taxon>Anoxybacillaceae</taxon>
        <taxon>Anoxybacteroides</taxon>
    </lineage>
</organism>
<keyword evidence="1" id="KW-0812">Transmembrane</keyword>
<dbReference type="PANTHER" id="PTHR38450">
    <property type="entry name" value="STAGE V SPORULATION PROTEIN AC-RELATED"/>
    <property type="match status" value="1"/>
</dbReference>
<evidence type="ECO:0000313" key="2">
    <source>
        <dbReference type="EMBL" id="MDE8562458.1"/>
    </source>
</evidence>
<dbReference type="PANTHER" id="PTHR38450:SF2">
    <property type="entry name" value="STAGE V SPORULATION PROTEIN AEB"/>
    <property type="match status" value="1"/>
</dbReference>
<dbReference type="EMBL" id="JAQOTG010000001">
    <property type="protein sequence ID" value="MDE8562458.1"/>
    <property type="molecule type" value="Genomic_DNA"/>
</dbReference>
<feature type="transmembrane region" description="Helical" evidence="1">
    <location>
        <begin position="54"/>
        <end position="71"/>
    </location>
</feature>
<feature type="transmembrane region" description="Helical" evidence="1">
    <location>
        <begin position="29"/>
        <end position="48"/>
    </location>
</feature>
<sequence>MDYWMAFLVGGAICGAAQWLMDRANISQIHMLVGLVSIGALLGALGVYDQLVEVAGAGALLPMSGFGYLLAKGIASHEAGQGWMNMGANMFQYIGLELSFVITLSFVAALICKPRG</sequence>
<gene>
    <name evidence="2" type="ORF">PNH38_01015</name>
</gene>
<accession>A0ABT5VZG4</accession>
<evidence type="ECO:0000256" key="1">
    <source>
        <dbReference type="SAM" id="Phobius"/>
    </source>
</evidence>
<feature type="transmembrane region" description="Helical" evidence="1">
    <location>
        <begin position="91"/>
        <end position="111"/>
    </location>
</feature>
<name>A0ABT5VZG4_9BACL</name>
<dbReference type="Pfam" id="PF03862">
    <property type="entry name" value="SpoVAC_SpoVAEB"/>
    <property type="match status" value="1"/>
</dbReference>
<keyword evidence="1" id="KW-0472">Membrane</keyword>
<reference evidence="2 3" key="1">
    <citation type="submission" date="2023-01" db="EMBL/GenBank/DDBJ databases">
        <title>Genome-based reclassification of Anoxybacillus geothermalis as a later heterotypic synonym of Anoxybacillus rupiensis.</title>
        <authorList>
            <person name="Inan Bektas K."/>
            <person name="Canakci S."/>
            <person name="Belduz A.A."/>
            <person name="Guler H.H."/>
        </authorList>
    </citation>
    <scope>NUCLEOTIDE SEQUENCE [LARGE SCALE GENOMIC DNA]</scope>
    <source>
        <strain evidence="2 3">DSM 17127</strain>
    </source>
</reference>
<comment type="caution">
    <text evidence="2">The sequence shown here is derived from an EMBL/GenBank/DDBJ whole genome shotgun (WGS) entry which is preliminary data.</text>
</comment>
<dbReference type="RefSeq" id="WP_159720094.1">
    <property type="nucleotide sequence ID" value="NZ_JAGUQN010000001.1"/>
</dbReference>
<dbReference type="Proteomes" id="UP001213979">
    <property type="component" value="Unassembled WGS sequence"/>
</dbReference>
<proteinExistence type="predicted"/>
<protein>
    <submittedName>
        <fullName evidence="2">SpoVA/SpoVAEb family sporulation membrane protein</fullName>
    </submittedName>
</protein>
<keyword evidence="3" id="KW-1185">Reference proteome</keyword>